<dbReference type="Proteomes" id="UP001226091">
    <property type="component" value="Chromosome"/>
</dbReference>
<reference evidence="2" key="1">
    <citation type="journal article" date="2025" name="Aquaculture">
        <title>Assessment of the bioflocculant production and safety properties of Metabacillus hrfriensis sp. nov. based on phenotypic and whole-genome sequencing analysis.</title>
        <authorList>
            <person name="Zhang R."/>
            <person name="Zhao Z."/>
            <person name="Luo L."/>
            <person name="Wang S."/>
            <person name="Guo K."/>
            <person name="Xu W."/>
        </authorList>
    </citation>
    <scope>NUCLEOTIDE SEQUENCE [LARGE SCALE GENOMIC DNA]</scope>
    <source>
        <strain evidence="2">CT-WN-B3</strain>
    </source>
</reference>
<keyword evidence="2" id="KW-1185">Reference proteome</keyword>
<proteinExistence type="predicted"/>
<protein>
    <submittedName>
        <fullName evidence="1">STAS domain-containing protein</fullName>
    </submittedName>
</protein>
<accession>A0ACD4REF0</accession>
<dbReference type="EMBL" id="CP126116">
    <property type="protein sequence ID" value="WHZ58881.1"/>
    <property type="molecule type" value="Genomic_DNA"/>
</dbReference>
<name>A0ACD4REF0_9BACI</name>
<evidence type="ECO:0000313" key="2">
    <source>
        <dbReference type="Proteomes" id="UP001226091"/>
    </source>
</evidence>
<evidence type="ECO:0000313" key="1">
    <source>
        <dbReference type="EMBL" id="WHZ58881.1"/>
    </source>
</evidence>
<gene>
    <name evidence="1" type="ORF">QLQ22_05960</name>
</gene>
<organism evidence="1 2">
    <name type="scientific">Metabacillus hrfriensis</name>
    <dbReference type="NCBI Taxonomy" id="3048891"/>
    <lineage>
        <taxon>Bacteria</taxon>
        <taxon>Bacillati</taxon>
        <taxon>Bacillota</taxon>
        <taxon>Bacilli</taxon>
        <taxon>Bacillales</taxon>
        <taxon>Bacillaceae</taxon>
        <taxon>Metabacillus</taxon>
    </lineage>
</organism>
<sequence length="162" mass="18128">MSSEKEQIAALQSEILELKKQLEASAEIIKEISVPIIPSIIPDTILVPITGRLSSERFDQIISKILEVSHSDEISNVIVDFSAISEKEIWELDLFGAYIHNMTSAIRLMGIQILYVGFGPALTQLLVTSGLTNYNDIQSFLTFRTALQYLMSQKGLEIEQQI</sequence>